<organism evidence="2">
    <name type="scientific">bioreactor metagenome</name>
    <dbReference type="NCBI Taxonomy" id="1076179"/>
    <lineage>
        <taxon>unclassified sequences</taxon>
        <taxon>metagenomes</taxon>
        <taxon>ecological metagenomes</taxon>
    </lineage>
</organism>
<protein>
    <submittedName>
        <fullName evidence="2">Uncharacterized protein</fullName>
    </submittedName>
</protein>
<name>A0A644YEU1_9ZZZZ</name>
<dbReference type="AlphaFoldDB" id="A0A644YEU1"/>
<gene>
    <name evidence="2" type="ORF">SDC9_73627</name>
</gene>
<feature type="compositionally biased region" description="Basic residues" evidence="1">
    <location>
        <begin position="81"/>
        <end position="92"/>
    </location>
</feature>
<proteinExistence type="predicted"/>
<evidence type="ECO:0000256" key="1">
    <source>
        <dbReference type="SAM" id="MobiDB-lite"/>
    </source>
</evidence>
<feature type="region of interest" description="Disordered" evidence="1">
    <location>
        <begin position="81"/>
        <end position="118"/>
    </location>
</feature>
<dbReference type="EMBL" id="VSSQ01004913">
    <property type="protein sequence ID" value="MPM27122.1"/>
    <property type="molecule type" value="Genomic_DNA"/>
</dbReference>
<comment type="caution">
    <text evidence="2">The sequence shown here is derived from an EMBL/GenBank/DDBJ whole genome shotgun (WGS) entry which is preliminary data.</text>
</comment>
<sequence>MSGKAAAAFNRQYPELSSGKVAVVLTDNTRQQPNLCLLVLAFFKGLFEKSSKKEKTNEKENRGPVDERVAHSDFCRRYRLRKAARRTRRHGGNRGGSDNSTRTRGGSGTGGTHHAALG</sequence>
<reference evidence="2" key="1">
    <citation type="submission" date="2019-08" db="EMBL/GenBank/DDBJ databases">
        <authorList>
            <person name="Kucharzyk K."/>
            <person name="Murdoch R.W."/>
            <person name="Higgins S."/>
            <person name="Loffler F."/>
        </authorList>
    </citation>
    <scope>NUCLEOTIDE SEQUENCE</scope>
</reference>
<accession>A0A644YEU1</accession>
<evidence type="ECO:0000313" key="2">
    <source>
        <dbReference type="EMBL" id="MPM27122.1"/>
    </source>
</evidence>